<accession>M0NEU4</accession>
<evidence type="ECO:0000256" key="3">
    <source>
        <dbReference type="ARBA" id="ARBA00023172"/>
    </source>
</evidence>
<sequence>MVYRPPDSVIESRLTRAFPKERLRALARKTGLVERRRKLDAAALFWALTLGFAVDNDRSLEALRQSYLQCVGGELSLTYASFHGWFTVSLTEFLRGVLDHALDDFSGSTDRFDGRLERFRDVLVPDTTVVTLYQSLTDSFPGSGDDHAGAKFHVVESVSTGLPTQFSITDARTHESTQLSTGRWLTGALLLYDQGFFDYRTMDLIDTNGGWFVTRLKPNANPRIIEELRE</sequence>
<dbReference type="PANTHER" id="PTHR33258">
    <property type="entry name" value="TRANSPOSASE INSL FOR INSERTION SEQUENCE ELEMENT IS186A-RELATED"/>
    <property type="match status" value="1"/>
</dbReference>
<keyword evidence="1" id="KW-0815">Transposition</keyword>
<dbReference type="Proteomes" id="UP000011680">
    <property type="component" value="Unassembled WGS sequence"/>
</dbReference>
<dbReference type="eggNOG" id="arCOG06159">
    <property type="taxonomic scope" value="Archaea"/>
</dbReference>
<evidence type="ECO:0000313" key="5">
    <source>
        <dbReference type="EMBL" id="EMA55215.1"/>
    </source>
</evidence>
<keyword evidence="2" id="KW-0238">DNA-binding</keyword>
<keyword evidence="6" id="KW-1185">Reference proteome</keyword>
<dbReference type="GO" id="GO:0006313">
    <property type="term" value="P:DNA transposition"/>
    <property type="evidence" value="ECO:0007669"/>
    <property type="project" value="InterPro"/>
</dbReference>
<evidence type="ECO:0000256" key="2">
    <source>
        <dbReference type="ARBA" id="ARBA00023125"/>
    </source>
</evidence>
<dbReference type="InterPro" id="IPR002559">
    <property type="entry name" value="Transposase_11"/>
</dbReference>
<dbReference type="InterPro" id="IPR047952">
    <property type="entry name" value="Transpos_IS4"/>
</dbReference>
<dbReference type="AlphaFoldDB" id="M0NEU4"/>
<feature type="domain" description="Transposase IS4-like" evidence="4">
    <location>
        <begin position="119"/>
        <end position="222"/>
    </location>
</feature>
<dbReference type="NCBIfam" id="NF033592">
    <property type="entry name" value="transpos_IS4_1"/>
    <property type="match status" value="1"/>
</dbReference>
<dbReference type="Pfam" id="PF01609">
    <property type="entry name" value="DDE_Tnp_1"/>
    <property type="match status" value="1"/>
</dbReference>
<comment type="caution">
    <text evidence="5">The sequence shown here is derived from an EMBL/GenBank/DDBJ whole genome shotgun (WGS) entry which is preliminary data.</text>
</comment>
<organism evidence="5 6">
    <name type="scientific">Halococcus thailandensis JCM 13552</name>
    <dbReference type="NCBI Taxonomy" id="1227457"/>
    <lineage>
        <taxon>Archaea</taxon>
        <taxon>Methanobacteriati</taxon>
        <taxon>Methanobacteriota</taxon>
        <taxon>Stenosarchaea group</taxon>
        <taxon>Halobacteria</taxon>
        <taxon>Halobacteriales</taxon>
        <taxon>Halococcaceae</taxon>
        <taxon>Halococcus</taxon>
    </lineage>
</organism>
<dbReference type="GO" id="GO:0004803">
    <property type="term" value="F:transposase activity"/>
    <property type="evidence" value="ECO:0007669"/>
    <property type="project" value="InterPro"/>
</dbReference>
<protein>
    <submittedName>
        <fullName evidence="5">Transposase (ISH5)</fullName>
    </submittedName>
</protein>
<keyword evidence="3" id="KW-0233">DNA recombination</keyword>
<dbReference type="GO" id="GO:0003677">
    <property type="term" value="F:DNA binding"/>
    <property type="evidence" value="ECO:0007669"/>
    <property type="project" value="UniProtKB-KW"/>
</dbReference>
<proteinExistence type="predicted"/>
<evidence type="ECO:0000256" key="1">
    <source>
        <dbReference type="ARBA" id="ARBA00022578"/>
    </source>
</evidence>
<evidence type="ECO:0000259" key="4">
    <source>
        <dbReference type="Pfam" id="PF01609"/>
    </source>
</evidence>
<gene>
    <name evidence="5" type="ORF">C451_05568</name>
</gene>
<dbReference type="PATRIC" id="fig|1227457.3.peg.988"/>
<dbReference type="PANTHER" id="PTHR33258:SF1">
    <property type="entry name" value="TRANSPOSASE INSL FOR INSERTION SEQUENCE ELEMENT IS186A-RELATED"/>
    <property type="match status" value="1"/>
</dbReference>
<dbReference type="STRING" id="1227457.C451_05568"/>
<reference evidence="5 6" key="1">
    <citation type="journal article" date="2014" name="PLoS Genet.">
        <title>Phylogenetically driven sequencing of extremely halophilic archaea reveals strategies for static and dynamic osmo-response.</title>
        <authorList>
            <person name="Becker E.A."/>
            <person name="Seitzer P.M."/>
            <person name="Tritt A."/>
            <person name="Larsen D."/>
            <person name="Krusor M."/>
            <person name="Yao A.I."/>
            <person name="Wu D."/>
            <person name="Madern D."/>
            <person name="Eisen J.A."/>
            <person name="Darling A.E."/>
            <person name="Facciotti M.T."/>
        </authorList>
    </citation>
    <scope>NUCLEOTIDE SEQUENCE [LARGE SCALE GENOMIC DNA]</scope>
    <source>
        <strain evidence="5 6">JCM 13552</strain>
    </source>
</reference>
<dbReference type="EMBL" id="AOMF01000118">
    <property type="protein sequence ID" value="EMA55215.1"/>
    <property type="molecule type" value="Genomic_DNA"/>
</dbReference>
<evidence type="ECO:0000313" key="6">
    <source>
        <dbReference type="Proteomes" id="UP000011680"/>
    </source>
</evidence>
<name>M0NEU4_9EURY</name>